<evidence type="ECO:0000313" key="7">
    <source>
        <dbReference type="Proteomes" id="UP000183257"/>
    </source>
</evidence>
<dbReference type="InterPro" id="IPR027417">
    <property type="entry name" value="P-loop_NTPase"/>
</dbReference>
<keyword evidence="1" id="KW-0547">Nucleotide-binding</keyword>
<reference evidence="7" key="1">
    <citation type="submission" date="2016-11" db="EMBL/GenBank/DDBJ databases">
        <authorList>
            <person name="Varghese N."/>
            <person name="Submissions S."/>
        </authorList>
    </citation>
    <scope>NUCLEOTIDE SEQUENCE [LARGE SCALE GENOMIC DNA]</scope>
    <source>
        <strain evidence="7">DSM 24786</strain>
    </source>
</reference>
<dbReference type="InterPro" id="IPR050079">
    <property type="entry name" value="DEAD_box_RNA_helicase"/>
</dbReference>
<dbReference type="GO" id="GO:0016787">
    <property type="term" value="F:hydrolase activity"/>
    <property type="evidence" value="ECO:0007669"/>
    <property type="project" value="UniProtKB-KW"/>
</dbReference>
<dbReference type="SUPFAM" id="SSF52540">
    <property type="entry name" value="P-loop containing nucleoside triphosphate hydrolases"/>
    <property type="match status" value="1"/>
</dbReference>
<dbReference type="OrthoDB" id="1118340at2"/>
<dbReference type="RefSeq" id="WP_072302240.1">
    <property type="nucleotide sequence ID" value="NZ_FPIY01000001.1"/>
</dbReference>
<dbReference type="PANTHER" id="PTHR47959">
    <property type="entry name" value="ATP-DEPENDENT RNA HELICASE RHLE-RELATED"/>
    <property type="match status" value="1"/>
</dbReference>
<dbReference type="Proteomes" id="UP000183257">
    <property type="component" value="Unassembled WGS sequence"/>
</dbReference>
<dbReference type="PROSITE" id="PS51192">
    <property type="entry name" value="HELICASE_ATP_BIND_1"/>
    <property type="match status" value="1"/>
</dbReference>
<keyword evidence="4" id="KW-0067">ATP-binding</keyword>
<feature type="domain" description="Helicase ATP-binding" evidence="5">
    <location>
        <begin position="30"/>
        <end position="162"/>
    </location>
</feature>
<evidence type="ECO:0000256" key="3">
    <source>
        <dbReference type="ARBA" id="ARBA00022806"/>
    </source>
</evidence>
<dbReference type="InterPro" id="IPR011545">
    <property type="entry name" value="DEAD/DEAH_box_helicase_dom"/>
</dbReference>
<dbReference type="GO" id="GO:0005524">
    <property type="term" value="F:ATP binding"/>
    <property type="evidence" value="ECO:0007669"/>
    <property type="project" value="UniProtKB-KW"/>
</dbReference>
<dbReference type="GO" id="GO:0003724">
    <property type="term" value="F:RNA helicase activity"/>
    <property type="evidence" value="ECO:0007669"/>
    <property type="project" value="TreeGrafter"/>
</dbReference>
<keyword evidence="7" id="KW-1185">Reference proteome</keyword>
<keyword evidence="2" id="KW-0378">Hydrolase</keyword>
<dbReference type="SMART" id="SM00487">
    <property type="entry name" value="DEXDc"/>
    <property type="match status" value="1"/>
</dbReference>
<dbReference type="GO" id="GO:0005829">
    <property type="term" value="C:cytosol"/>
    <property type="evidence" value="ECO:0007669"/>
    <property type="project" value="TreeGrafter"/>
</dbReference>
<evidence type="ECO:0000313" key="6">
    <source>
        <dbReference type="EMBL" id="SFW21689.1"/>
    </source>
</evidence>
<proteinExistence type="predicted"/>
<dbReference type="InterPro" id="IPR014001">
    <property type="entry name" value="Helicase_ATP-bd"/>
</dbReference>
<dbReference type="PANTHER" id="PTHR47959:SF1">
    <property type="entry name" value="ATP-DEPENDENT RNA HELICASE DBPA"/>
    <property type="match status" value="1"/>
</dbReference>
<evidence type="ECO:0000256" key="1">
    <source>
        <dbReference type="ARBA" id="ARBA00022741"/>
    </source>
</evidence>
<gene>
    <name evidence="6" type="ORF">SAMN05660313_00570</name>
</gene>
<dbReference type="STRING" id="76595.SAMN05660313_00570"/>
<evidence type="ECO:0000259" key="5">
    <source>
        <dbReference type="PROSITE" id="PS51192"/>
    </source>
</evidence>
<dbReference type="Gene3D" id="3.40.50.300">
    <property type="entry name" value="P-loop containing nucleotide triphosphate hydrolases"/>
    <property type="match status" value="1"/>
</dbReference>
<evidence type="ECO:0000256" key="4">
    <source>
        <dbReference type="ARBA" id="ARBA00022840"/>
    </source>
</evidence>
<sequence>MSFKKIHPELKEALERLKITEPLPFQKTILSKIKGGASLFALAPAGSGKSTALVMSTLQKLNCEEFEDAPRALIFVKDKQAALDLKAEFDRFTFRMSVRTYCAYEEQGMDDQRDDIYDGVDVVIATPKRLNRIFYTNGINLNRLELFIVEDAEFLIKPSLFSEVIRTPESIDKCQYLVFGTKFDDRMQRMQDSFMASAQIVKL</sequence>
<dbReference type="EMBL" id="FPIY01000001">
    <property type="protein sequence ID" value="SFW21689.1"/>
    <property type="molecule type" value="Genomic_DNA"/>
</dbReference>
<dbReference type="Pfam" id="PF00270">
    <property type="entry name" value="DEAD"/>
    <property type="match status" value="1"/>
</dbReference>
<organism evidence="6 7">
    <name type="scientific">Cellulophaga fucicola</name>
    <dbReference type="NCBI Taxonomy" id="76595"/>
    <lineage>
        <taxon>Bacteria</taxon>
        <taxon>Pseudomonadati</taxon>
        <taxon>Bacteroidota</taxon>
        <taxon>Flavobacteriia</taxon>
        <taxon>Flavobacteriales</taxon>
        <taxon>Flavobacteriaceae</taxon>
        <taxon>Cellulophaga</taxon>
    </lineage>
</organism>
<name>A0A1K1MF14_9FLAO</name>
<accession>A0A1K1MF14</accession>
<keyword evidence="3 6" id="KW-0347">Helicase</keyword>
<protein>
    <submittedName>
        <fullName evidence="6">DEAD/DEAH box helicase</fullName>
    </submittedName>
</protein>
<evidence type="ECO:0000256" key="2">
    <source>
        <dbReference type="ARBA" id="ARBA00022801"/>
    </source>
</evidence>
<dbReference type="AlphaFoldDB" id="A0A1K1MF14"/>
<dbReference type="GO" id="GO:0003676">
    <property type="term" value="F:nucleic acid binding"/>
    <property type="evidence" value="ECO:0007669"/>
    <property type="project" value="InterPro"/>
</dbReference>